<keyword evidence="2" id="KW-0067">ATP-binding</keyword>
<dbReference type="RefSeq" id="WP_155841665.1">
    <property type="nucleotide sequence ID" value="NZ_BAAAIA010000008.1"/>
</dbReference>
<dbReference type="GO" id="GO:0005524">
    <property type="term" value="F:ATP binding"/>
    <property type="evidence" value="ECO:0007669"/>
    <property type="project" value="UniProtKB-KW"/>
</dbReference>
<dbReference type="EMBL" id="WODA01000012">
    <property type="protein sequence ID" value="MUN06904.1"/>
    <property type="molecule type" value="Genomic_DNA"/>
</dbReference>
<feature type="region of interest" description="Disordered" evidence="3">
    <location>
        <begin position="17"/>
        <end position="42"/>
    </location>
</feature>
<sequence length="418" mass="45257">MASDELPDVASLRIAIPPTTAEPREWRPRNPAGFSNAEVRRQTGPYVSAQTASIAEWSPRLSGIDTADIEEAALALADFDRYALIRLGAEHPALGPMSAILLRTESASSSQIEQLTASARQLALAEIDEGDRANAATVIGNVRAMEAAITLSEHLDADSILAMHRELLRRQVGLEDQAGAFRTELVWIGGRDNAGPRGADYIAPQPERIPAAIDDLVAFAGRVDLPALLQIAVAHAQFESIHPFVDGNGRTGRALAQAMLRNKGLATHTTVPLSAGLLVDVSRYFEALRAFRDGDAGPIAHSFADASRYAASSGRALVDALADQLEASRQKLAGIRSVSKAWALLPRLIAQPIINSRYLTRELGFNDVTAKRTIETLVERGVLVERSGRARNRVWQHTGILDALDDYAAEIRRSARHR</sequence>
<dbReference type="SUPFAM" id="SSF140931">
    <property type="entry name" value="Fic-like"/>
    <property type="match status" value="1"/>
</dbReference>
<keyword evidence="6" id="KW-1185">Reference proteome</keyword>
<name>A0A7C9HK53_9MICO</name>
<dbReference type="PROSITE" id="PS51459">
    <property type="entry name" value="FIDO"/>
    <property type="match status" value="1"/>
</dbReference>
<dbReference type="InterPro" id="IPR040198">
    <property type="entry name" value="Fido_containing"/>
</dbReference>
<proteinExistence type="predicted"/>
<comment type="caution">
    <text evidence="5">The sequence shown here is derived from an EMBL/GenBank/DDBJ whole genome shotgun (WGS) entry which is preliminary data.</text>
</comment>
<evidence type="ECO:0000256" key="1">
    <source>
        <dbReference type="PIRSR" id="PIRSR640198-1"/>
    </source>
</evidence>
<feature type="domain" description="Fido" evidence="4">
    <location>
        <begin position="155"/>
        <end position="305"/>
    </location>
</feature>
<dbReference type="OrthoDB" id="9813719at2"/>
<keyword evidence="2" id="KW-0547">Nucleotide-binding</keyword>
<evidence type="ECO:0000256" key="3">
    <source>
        <dbReference type="SAM" id="MobiDB-lite"/>
    </source>
</evidence>
<accession>A0A7C9HK53</accession>
<dbReference type="Proteomes" id="UP000480122">
    <property type="component" value="Unassembled WGS sequence"/>
</dbReference>
<evidence type="ECO:0000313" key="5">
    <source>
        <dbReference type="EMBL" id="MUN06904.1"/>
    </source>
</evidence>
<dbReference type="Pfam" id="PF02661">
    <property type="entry name" value="Fic"/>
    <property type="match status" value="1"/>
</dbReference>
<dbReference type="InterPro" id="IPR036597">
    <property type="entry name" value="Fido-like_dom_sf"/>
</dbReference>
<evidence type="ECO:0000313" key="6">
    <source>
        <dbReference type="Proteomes" id="UP000480122"/>
    </source>
</evidence>
<dbReference type="Gene3D" id="1.10.3290.10">
    <property type="entry name" value="Fido-like domain"/>
    <property type="match status" value="1"/>
</dbReference>
<evidence type="ECO:0000259" key="4">
    <source>
        <dbReference type="PROSITE" id="PS51459"/>
    </source>
</evidence>
<feature type="active site" evidence="1">
    <location>
        <position position="242"/>
    </location>
</feature>
<evidence type="ECO:0000256" key="2">
    <source>
        <dbReference type="PIRSR" id="PIRSR640198-2"/>
    </source>
</evidence>
<protein>
    <submittedName>
        <fullName evidence="5">Fic family protein</fullName>
    </submittedName>
</protein>
<dbReference type="AlphaFoldDB" id="A0A7C9HK53"/>
<organism evidence="5 6">
    <name type="scientific">Agromyces luteolus</name>
    <dbReference type="NCBI Taxonomy" id="88373"/>
    <lineage>
        <taxon>Bacteria</taxon>
        <taxon>Bacillati</taxon>
        <taxon>Actinomycetota</taxon>
        <taxon>Actinomycetes</taxon>
        <taxon>Micrococcales</taxon>
        <taxon>Microbacteriaceae</taxon>
        <taxon>Agromyces</taxon>
    </lineage>
</organism>
<reference evidence="5 6" key="1">
    <citation type="submission" date="2019-11" db="EMBL/GenBank/DDBJ databases">
        <title>Agromyces kandeliae sp. nov., isolated from mangrove soil.</title>
        <authorList>
            <person name="Wang R."/>
        </authorList>
    </citation>
    <scope>NUCLEOTIDE SEQUENCE [LARGE SCALE GENOMIC DNA]</scope>
    <source>
        <strain evidence="5 6">JCM 11431</strain>
    </source>
</reference>
<dbReference type="InterPro" id="IPR003812">
    <property type="entry name" value="Fido"/>
</dbReference>
<gene>
    <name evidence="5" type="ORF">GLX25_07210</name>
</gene>
<dbReference type="PANTHER" id="PTHR13504">
    <property type="entry name" value="FIDO DOMAIN-CONTAINING PROTEIN DDB_G0283145"/>
    <property type="match status" value="1"/>
</dbReference>
<dbReference type="PANTHER" id="PTHR13504:SF38">
    <property type="entry name" value="FIDO DOMAIN-CONTAINING PROTEIN"/>
    <property type="match status" value="1"/>
</dbReference>
<feature type="binding site" evidence="2">
    <location>
        <begin position="246"/>
        <end position="253"/>
    </location>
    <ligand>
        <name>ATP</name>
        <dbReference type="ChEBI" id="CHEBI:30616"/>
    </ligand>
</feature>